<protein>
    <submittedName>
        <fullName evidence="8">Uncharacterized protein</fullName>
    </submittedName>
</protein>
<dbReference type="PANTHER" id="PTHR12428">
    <property type="entry name" value="OXA1"/>
    <property type="match status" value="1"/>
</dbReference>
<comment type="caution">
    <text evidence="8">The sequence shown here is derived from an EMBL/GenBank/DDBJ whole genome shotgun (WGS) entry which is preliminary data.</text>
</comment>
<dbReference type="CDD" id="cd20069">
    <property type="entry name" value="5TM_Oxa1-like"/>
    <property type="match status" value="1"/>
</dbReference>
<dbReference type="PANTHER" id="PTHR12428:SF65">
    <property type="entry name" value="CYTOCHROME C OXIDASE ASSEMBLY PROTEIN COX18, MITOCHONDRIAL"/>
    <property type="match status" value="1"/>
</dbReference>
<dbReference type="GO" id="GO:0032977">
    <property type="term" value="F:membrane insertase activity"/>
    <property type="evidence" value="ECO:0007669"/>
    <property type="project" value="InterPro"/>
</dbReference>
<gene>
    <name evidence="8" type="ORF">GUJ93_ZPchr0012g21612</name>
</gene>
<dbReference type="OrthoDB" id="2148490at2759"/>
<evidence type="ECO:0000313" key="8">
    <source>
        <dbReference type="EMBL" id="KAG8093852.1"/>
    </source>
</evidence>
<dbReference type="AlphaFoldDB" id="A0A8J6BRF8"/>
<keyword evidence="5 7" id="KW-0472">Membrane</keyword>
<evidence type="ECO:0000256" key="1">
    <source>
        <dbReference type="ARBA" id="ARBA00004141"/>
    </source>
</evidence>
<name>A0A8J6BRF8_ZIZPA</name>
<organism evidence="8 9">
    <name type="scientific">Zizania palustris</name>
    <name type="common">Northern wild rice</name>
    <dbReference type="NCBI Taxonomy" id="103762"/>
    <lineage>
        <taxon>Eukaryota</taxon>
        <taxon>Viridiplantae</taxon>
        <taxon>Streptophyta</taxon>
        <taxon>Embryophyta</taxon>
        <taxon>Tracheophyta</taxon>
        <taxon>Spermatophyta</taxon>
        <taxon>Magnoliopsida</taxon>
        <taxon>Liliopsida</taxon>
        <taxon>Poales</taxon>
        <taxon>Poaceae</taxon>
        <taxon>BOP clade</taxon>
        <taxon>Oryzoideae</taxon>
        <taxon>Oryzeae</taxon>
        <taxon>Zizaniinae</taxon>
        <taxon>Zizania</taxon>
    </lineage>
</organism>
<comment type="subcellular location">
    <subcellularLocation>
        <location evidence="1">Membrane</location>
        <topology evidence="1">Multi-pass membrane protein</topology>
    </subcellularLocation>
</comment>
<feature type="transmembrane region" description="Helical" evidence="7">
    <location>
        <begin position="157"/>
        <end position="180"/>
    </location>
</feature>
<feature type="transmembrane region" description="Helical" evidence="7">
    <location>
        <begin position="227"/>
        <end position="245"/>
    </location>
</feature>
<evidence type="ECO:0000256" key="2">
    <source>
        <dbReference type="ARBA" id="ARBA00010583"/>
    </source>
</evidence>
<reference evidence="8" key="1">
    <citation type="journal article" date="2021" name="bioRxiv">
        <title>Whole Genome Assembly and Annotation of Northern Wild Rice, Zizania palustris L., Supports a Whole Genome Duplication in the Zizania Genus.</title>
        <authorList>
            <person name="Haas M."/>
            <person name="Kono T."/>
            <person name="Macchietto M."/>
            <person name="Millas R."/>
            <person name="McGilp L."/>
            <person name="Shao M."/>
            <person name="Duquette J."/>
            <person name="Hirsch C.N."/>
            <person name="Kimball J."/>
        </authorList>
    </citation>
    <scope>NUCLEOTIDE SEQUENCE</scope>
    <source>
        <tissue evidence="8">Fresh leaf tissue</tissue>
    </source>
</reference>
<evidence type="ECO:0000256" key="7">
    <source>
        <dbReference type="SAM" id="Phobius"/>
    </source>
</evidence>
<comment type="similarity">
    <text evidence="2">Belongs to the OXA1/ALB3/YidC (TC 2.A.9.2) family.</text>
</comment>
<feature type="region of interest" description="Disordered" evidence="6">
    <location>
        <begin position="39"/>
        <end position="58"/>
    </location>
</feature>
<evidence type="ECO:0000256" key="3">
    <source>
        <dbReference type="ARBA" id="ARBA00022692"/>
    </source>
</evidence>
<proteinExistence type="inferred from homology"/>
<keyword evidence="9" id="KW-1185">Reference proteome</keyword>
<evidence type="ECO:0000256" key="5">
    <source>
        <dbReference type="ARBA" id="ARBA00023136"/>
    </source>
</evidence>
<keyword evidence="3 7" id="KW-0812">Transmembrane</keyword>
<dbReference type="GO" id="GO:0032979">
    <property type="term" value="P:protein insertion into mitochondrial inner membrane from matrix"/>
    <property type="evidence" value="ECO:0007669"/>
    <property type="project" value="TreeGrafter"/>
</dbReference>
<evidence type="ECO:0000313" key="9">
    <source>
        <dbReference type="Proteomes" id="UP000729402"/>
    </source>
</evidence>
<keyword evidence="4 7" id="KW-1133">Transmembrane helix</keyword>
<accession>A0A8J6BRF8</accession>
<evidence type="ECO:0000256" key="4">
    <source>
        <dbReference type="ARBA" id="ARBA00022989"/>
    </source>
</evidence>
<feature type="region of interest" description="Disordered" evidence="6">
    <location>
        <begin position="76"/>
        <end position="100"/>
    </location>
</feature>
<reference evidence="8" key="2">
    <citation type="submission" date="2021-02" db="EMBL/GenBank/DDBJ databases">
        <authorList>
            <person name="Kimball J.A."/>
            <person name="Haas M.W."/>
            <person name="Macchietto M."/>
            <person name="Kono T."/>
            <person name="Duquette J."/>
            <person name="Shao M."/>
        </authorList>
    </citation>
    <scope>NUCLEOTIDE SEQUENCE</scope>
    <source>
        <tissue evidence="8">Fresh leaf tissue</tissue>
    </source>
</reference>
<dbReference type="InterPro" id="IPR001708">
    <property type="entry name" value="YidC/ALB3/OXA1/COX18"/>
</dbReference>
<dbReference type="Proteomes" id="UP000729402">
    <property type="component" value="Unassembled WGS sequence"/>
</dbReference>
<dbReference type="EMBL" id="JAAALK010000080">
    <property type="protein sequence ID" value="KAG8093852.1"/>
    <property type="molecule type" value="Genomic_DNA"/>
</dbReference>
<dbReference type="GO" id="GO:0005743">
    <property type="term" value="C:mitochondrial inner membrane"/>
    <property type="evidence" value="ECO:0007669"/>
    <property type="project" value="TreeGrafter"/>
</dbReference>
<sequence>MALLLRLLGRLGGGGGGGGGRRLLPPPLAVLHHLAASDPDPVKSSLSRTPLLPSPPRGVPLPFAVPARSFSWYSRSSPSGPGAAEKAPEEDVHTQGGGVYSGDASGADYGEVVGSVAGASADAVGLAAAAGDGGTASGLAVASLVDLLDGFHNLTGIPWWITISLSTVAMRLLILPVLIIQIKKAARIGELFPELPPPFPPPLSGRSFRDQFSLFRKRRRELGCPSFLWNWAYVLVQFPCFILWMSTIRMMCLSNHPGLDNGGILWFHNLTEFPHGSLGPVFPIVVAGLHYVNVQISFHGTQTKHYPGIFGSLAKYYRLYLEILTIPLFLIGYVIPQGNLVYWTTNGLCTVAQQLSLRNDAVRKMLGLPPDSRAHRKQQWPLEDAHMQTKLRLSDNGAAINIMEGNVSESSSPEELLEQALQHLEAGHQDQAIPLIR</sequence>
<evidence type="ECO:0000256" key="6">
    <source>
        <dbReference type="SAM" id="MobiDB-lite"/>
    </source>
</evidence>